<dbReference type="EMBL" id="VFOS01000003">
    <property type="protein sequence ID" value="TQL58586.1"/>
    <property type="molecule type" value="Genomic_DNA"/>
</dbReference>
<dbReference type="Gene3D" id="2.160.20.10">
    <property type="entry name" value="Single-stranded right-handed beta-helix, Pectin lyase-like"/>
    <property type="match status" value="1"/>
</dbReference>
<dbReference type="InterPro" id="IPR011050">
    <property type="entry name" value="Pectin_lyase_fold/virulence"/>
</dbReference>
<evidence type="ECO:0000256" key="1">
    <source>
        <dbReference type="SAM" id="MobiDB-lite"/>
    </source>
</evidence>
<dbReference type="InterPro" id="IPR058094">
    <property type="entry name" value="Ig-like_OmpL47-like"/>
</dbReference>
<organism evidence="3 4">
    <name type="scientific">Rarobacter faecitabidus</name>
    <dbReference type="NCBI Taxonomy" id="13243"/>
    <lineage>
        <taxon>Bacteria</taxon>
        <taxon>Bacillati</taxon>
        <taxon>Actinomycetota</taxon>
        <taxon>Actinomycetes</taxon>
        <taxon>Micrococcales</taxon>
        <taxon>Rarobacteraceae</taxon>
        <taxon>Rarobacter</taxon>
    </lineage>
</organism>
<dbReference type="InterPro" id="IPR022038">
    <property type="entry name" value="Ig-like_bact"/>
</dbReference>
<dbReference type="GO" id="GO:0005975">
    <property type="term" value="P:carbohydrate metabolic process"/>
    <property type="evidence" value="ECO:0007669"/>
    <property type="project" value="UniProtKB-ARBA"/>
</dbReference>
<dbReference type="InterPro" id="IPR012334">
    <property type="entry name" value="Pectin_lyas_fold"/>
</dbReference>
<sequence length="1257" mass="133230">MSASTPLRAYTAGAFARGGVPRTTSPRGRATRLVAGTTAAILSAGGLCVGAAATAIAATDPFNPNFGPNVTVFEPAGTDPTKIQAINTALRAAKDAGTHWSTQRKAFFFKPGSYGDAAYAGTVDAPTKIINSEVGYYTQVAGLGISPSLVTINGALSANGEQLDTLEVANPYYPGNAEFPNPSYTCNYYPWVSGCQDIGALNNFWRSLSNLTIAPKQFPYGADAARLHPEGTANAGQLRWGVSQAAPIRRVHVKGDLTLFPQWGGFASGGFASEIKVDGQVATGSQQQFFTRNSQLQANGGSFTDNGVWNTVFSGVTGAPTSTFPESSELNSGSDLAAQKKWTTINQTPISRDAPFLTWNATDGYGVYVPSAQTNSSGISWTATTAGPGTRLSLEDFYIAHPGDSAATINAALESGLHLLLTPGHYALNEPIVVRNAGTVVLGLGLATLEPTDGNSVIKVADVSSVKISGLLIDAGSLLTDNLVKIGPIDGHSADAGNAIDPTTLSDVFIRVGGINRVRTDTGIEVNSSNVILDDIWVWRADHGVDADVSVGYDWADNYAPNGVRINGDNVTALGLFAEHFQRNQVEWNGENGRTIFFQAEFPYEVEQQNQFVDGNRNGFAAYRVAPGVTKHRIDGAGAYSYFRKLSASPAPRAFTGFSVPRAQNVLVNHSVTRFLNGIGGVDHVVNNVGKSAYATPNNDFAKTSWLRTYDVNTSTDTQAPTVSLSANPSSPNFGSTYTVPVELTVTAQDNVTTAANITIEYRVDDRIWKRVPVNAAGVGTVYPPNGSHTVYFRATDEAGNTSALQSWTGTVDADNNPGDLTDPEPGTDPDIGGPLYPVDPDPSNPNASRDRIAPTVGISASPSLPNGTGGTYNTAVSLTITATDNRTVNPAREYRINGGSWTSYTSPVSLSASGTFSVEARATDEAGNISEVRSWNGVLALPGGPDTTKPTVAISSNPAAPGASGKYTSAVTVTATAHDDSGVLPTIQYRINNGTWSTYFQPIVFTSNGTYRVDVKATDGAGNVSDVKTWTGTILLSSSVIPTPPWNPGSNPPGTITVGPRLTAKIITSPAKPAKKRKWFKKAVTVRVTGTAPAGVKAVAQIKVGAGAWKLYTGPVKVSKTGKTEIQARVITQTSQSPYASRLLLIDRVKPKKIKVSVKINKKKRLAYVRFTATDKNSKVLKFRYKLPGKKWKTITAKKAKKGVKFAAKKASARKILRTLTTKKIQVVVYDKAANKSKKAKIKLSKANRKRINKVV</sequence>
<dbReference type="CDD" id="cd23669">
    <property type="entry name" value="GH55_SacteLam55A-like"/>
    <property type="match status" value="1"/>
</dbReference>
<dbReference type="InterPro" id="IPR059186">
    <property type="entry name" value="SACTE_4363"/>
</dbReference>
<accession>A0A542ZE11</accession>
<dbReference type="Gene3D" id="2.60.40.10">
    <property type="entry name" value="Immunoglobulins"/>
    <property type="match status" value="2"/>
</dbReference>
<dbReference type="AlphaFoldDB" id="A0A542ZE11"/>
<reference evidence="3 4" key="1">
    <citation type="submission" date="2019-06" db="EMBL/GenBank/DDBJ databases">
        <title>Sequencing the genomes of 1000 actinobacteria strains.</title>
        <authorList>
            <person name="Klenk H.-P."/>
        </authorList>
    </citation>
    <scope>NUCLEOTIDE SEQUENCE [LARGE SCALE GENOMIC DNA]</scope>
    <source>
        <strain evidence="3 4">DSM 4813</strain>
    </source>
</reference>
<dbReference type="RefSeq" id="WP_142121609.1">
    <property type="nucleotide sequence ID" value="NZ_BAAASV010000002.1"/>
</dbReference>
<evidence type="ECO:0000259" key="2">
    <source>
        <dbReference type="Pfam" id="PF12245"/>
    </source>
</evidence>
<dbReference type="Proteomes" id="UP000315389">
    <property type="component" value="Unassembled WGS sequence"/>
</dbReference>
<name>A0A542ZE11_RARFA</name>
<keyword evidence="4" id="KW-1185">Reference proteome</keyword>
<feature type="region of interest" description="Disordered" evidence="1">
    <location>
        <begin position="808"/>
        <end position="851"/>
    </location>
</feature>
<dbReference type="NCBIfam" id="NF047446">
    <property type="entry name" value="barrel_OmpL47"/>
    <property type="match status" value="2"/>
</dbReference>
<dbReference type="SUPFAM" id="SSF51126">
    <property type="entry name" value="Pectin lyase-like"/>
    <property type="match status" value="1"/>
</dbReference>
<feature type="domain" description="Ig-like" evidence="2">
    <location>
        <begin position="746"/>
        <end position="809"/>
    </location>
</feature>
<dbReference type="InterPro" id="IPR013783">
    <property type="entry name" value="Ig-like_fold"/>
</dbReference>
<dbReference type="OrthoDB" id="2479530at2"/>
<evidence type="ECO:0000313" key="4">
    <source>
        <dbReference type="Proteomes" id="UP000315389"/>
    </source>
</evidence>
<evidence type="ECO:0000313" key="3">
    <source>
        <dbReference type="EMBL" id="TQL58586.1"/>
    </source>
</evidence>
<proteinExistence type="predicted"/>
<protein>
    <submittedName>
        <fullName evidence="3">Ig-like protein group 3</fullName>
    </submittedName>
</protein>
<comment type="caution">
    <text evidence="3">The sequence shown here is derived from an EMBL/GenBank/DDBJ whole genome shotgun (WGS) entry which is preliminary data.</text>
</comment>
<gene>
    <name evidence="3" type="ORF">FB461_2001</name>
</gene>
<dbReference type="Pfam" id="PF12245">
    <property type="entry name" value="Big_3_2"/>
    <property type="match status" value="1"/>
</dbReference>